<evidence type="ECO:0000313" key="2">
    <source>
        <dbReference type="Proteomes" id="UP000005426"/>
    </source>
</evidence>
<dbReference type="Proteomes" id="UP000005426">
    <property type="component" value="Unassembled WGS sequence"/>
</dbReference>
<accession>G9NPD4</accession>
<name>G9NPD4_HYPAI</name>
<proteinExistence type="predicted"/>
<sequence>PRFGYFLDRFQKEETPKKKKRERDYTYTLGSTGIAPLSRGGVWRAWEKQKFWANFFSFPCFFPLFLFLDKAINLARALQPAKPLHGYSA</sequence>
<keyword evidence="2" id="KW-1185">Reference proteome</keyword>
<feature type="non-terminal residue" evidence="1">
    <location>
        <position position="1"/>
    </location>
</feature>
<dbReference type="HOGENOM" id="CLU_2460743_0_0_1"/>
<reference evidence="1 2" key="1">
    <citation type="journal article" date="2011" name="Genome Biol.">
        <title>Comparative genome sequence analysis underscores mycoparasitism as the ancestral life style of Trichoderma.</title>
        <authorList>
            <person name="Kubicek C.P."/>
            <person name="Herrera-Estrella A."/>
            <person name="Seidl-Seiboth V."/>
            <person name="Martinez D.A."/>
            <person name="Druzhinina I.S."/>
            <person name="Thon M."/>
            <person name="Zeilinger S."/>
            <person name="Casas-Flores S."/>
            <person name="Horwitz B.A."/>
            <person name="Mukherjee P.K."/>
            <person name="Mukherjee M."/>
            <person name="Kredics L."/>
            <person name="Alcaraz L.D."/>
            <person name="Aerts A."/>
            <person name="Antal Z."/>
            <person name="Atanasova L."/>
            <person name="Cervantes-Badillo M.G."/>
            <person name="Challacombe J."/>
            <person name="Chertkov O."/>
            <person name="McCluskey K."/>
            <person name="Coulpier F."/>
            <person name="Deshpande N."/>
            <person name="von Doehren H."/>
            <person name="Ebbole D.J."/>
            <person name="Esquivel-Naranjo E.U."/>
            <person name="Fekete E."/>
            <person name="Flipphi M."/>
            <person name="Glaser F."/>
            <person name="Gomez-Rodriguez E.Y."/>
            <person name="Gruber S."/>
            <person name="Han C."/>
            <person name="Henrissat B."/>
            <person name="Hermosa R."/>
            <person name="Hernandez-Onate M."/>
            <person name="Karaffa L."/>
            <person name="Kosti I."/>
            <person name="Le Crom S."/>
            <person name="Lindquist E."/>
            <person name="Lucas S."/>
            <person name="Luebeck M."/>
            <person name="Luebeck P.S."/>
            <person name="Margeot A."/>
            <person name="Metz B."/>
            <person name="Misra M."/>
            <person name="Nevalainen H."/>
            <person name="Omann M."/>
            <person name="Packer N."/>
            <person name="Perrone G."/>
            <person name="Uresti-Rivera E.E."/>
            <person name="Salamov A."/>
            <person name="Schmoll M."/>
            <person name="Seiboth B."/>
            <person name="Shapiro H."/>
            <person name="Sukno S."/>
            <person name="Tamayo-Ramos J.A."/>
            <person name="Tisch D."/>
            <person name="Wiest A."/>
            <person name="Wilkinson H.H."/>
            <person name="Zhang M."/>
            <person name="Coutinho P.M."/>
            <person name="Kenerley C.M."/>
            <person name="Monte E."/>
            <person name="Baker S.E."/>
            <person name="Grigoriev I.V."/>
        </authorList>
    </citation>
    <scope>NUCLEOTIDE SEQUENCE [LARGE SCALE GENOMIC DNA]</scope>
    <source>
        <strain evidence="2">ATCC 20476 / IMI 206040</strain>
    </source>
</reference>
<dbReference type="AlphaFoldDB" id="G9NPD4"/>
<comment type="caution">
    <text evidence="1">The sequence shown here is derived from an EMBL/GenBank/DDBJ whole genome shotgun (WGS) entry which is preliminary data.</text>
</comment>
<gene>
    <name evidence="1" type="ORF">TRIATDRAFT_298551</name>
</gene>
<dbReference type="EMBL" id="ABDG02000020">
    <property type="protein sequence ID" value="EHK47405.1"/>
    <property type="molecule type" value="Genomic_DNA"/>
</dbReference>
<organism evidence="1 2">
    <name type="scientific">Hypocrea atroviridis (strain ATCC 20476 / IMI 206040)</name>
    <name type="common">Trichoderma atroviride</name>
    <dbReference type="NCBI Taxonomy" id="452589"/>
    <lineage>
        <taxon>Eukaryota</taxon>
        <taxon>Fungi</taxon>
        <taxon>Dikarya</taxon>
        <taxon>Ascomycota</taxon>
        <taxon>Pezizomycotina</taxon>
        <taxon>Sordariomycetes</taxon>
        <taxon>Hypocreomycetidae</taxon>
        <taxon>Hypocreales</taxon>
        <taxon>Hypocreaceae</taxon>
        <taxon>Trichoderma</taxon>
    </lineage>
</organism>
<protein>
    <submittedName>
        <fullName evidence="1">Uncharacterized protein</fullName>
    </submittedName>
</protein>
<evidence type="ECO:0000313" key="1">
    <source>
        <dbReference type="EMBL" id="EHK47405.1"/>
    </source>
</evidence>